<dbReference type="RefSeq" id="WP_154417506.1">
    <property type="nucleotide sequence ID" value="NZ_CALXOB010000026.1"/>
</dbReference>
<name>A0A844G2W1_9BACT</name>
<dbReference type="SUPFAM" id="SSF46785">
    <property type="entry name" value="Winged helix' DNA-binding domain"/>
    <property type="match status" value="1"/>
</dbReference>
<protein>
    <submittedName>
        <fullName evidence="2">Helix-turn-helix transcriptional regulator</fullName>
    </submittedName>
</protein>
<evidence type="ECO:0000259" key="1">
    <source>
        <dbReference type="Pfam" id="PF03551"/>
    </source>
</evidence>
<feature type="domain" description="Transcription regulator PadR N-terminal" evidence="1">
    <location>
        <begin position="16"/>
        <end position="89"/>
    </location>
</feature>
<dbReference type="EMBL" id="VUNS01000005">
    <property type="protein sequence ID" value="MST96769.1"/>
    <property type="molecule type" value="Genomic_DNA"/>
</dbReference>
<keyword evidence="3" id="KW-1185">Reference proteome</keyword>
<evidence type="ECO:0000313" key="2">
    <source>
        <dbReference type="EMBL" id="MST96769.1"/>
    </source>
</evidence>
<reference evidence="2 3" key="1">
    <citation type="submission" date="2019-08" db="EMBL/GenBank/DDBJ databases">
        <title>In-depth cultivation of the pig gut microbiome towards novel bacterial diversity and tailored functional studies.</title>
        <authorList>
            <person name="Wylensek D."/>
            <person name="Hitch T.C.A."/>
            <person name="Clavel T."/>
        </authorList>
    </citation>
    <scope>NUCLEOTIDE SEQUENCE [LARGE SCALE GENOMIC DNA]</scope>
    <source>
        <strain evidence="2 3">BBE-744-WT-12</strain>
    </source>
</reference>
<dbReference type="PANTHER" id="PTHR33169:SF14">
    <property type="entry name" value="TRANSCRIPTIONAL REGULATOR RV3488"/>
    <property type="match status" value="1"/>
</dbReference>
<dbReference type="InterPro" id="IPR036390">
    <property type="entry name" value="WH_DNA-bd_sf"/>
</dbReference>
<dbReference type="InterPro" id="IPR036388">
    <property type="entry name" value="WH-like_DNA-bd_sf"/>
</dbReference>
<organism evidence="2 3">
    <name type="scientific">Victivallis lenta</name>
    <dbReference type="NCBI Taxonomy" id="2606640"/>
    <lineage>
        <taxon>Bacteria</taxon>
        <taxon>Pseudomonadati</taxon>
        <taxon>Lentisphaerota</taxon>
        <taxon>Lentisphaeria</taxon>
        <taxon>Victivallales</taxon>
        <taxon>Victivallaceae</taxon>
        <taxon>Victivallis</taxon>
    </lineage>
</organism>
<dbReference type="AlphaFoldDB" id="A0A844G2W1"/>
<dbReference type="Pfam" id="PF03551">
    <property type="entry name" value="PadR"/>
    <property type="match status" value="1"/>
</dbReference>
<dbReference type="InterPro" id="IPR005149">
    <property type="entry name" value="Tscrpt_reg_PadR_N"/>
</dbReference>
<dbReference type="Proteomes" id="UP000435649">
    <property type="component" value="Unassembled WGS sequence"/>
</dbReference>
<sequence>MAVNSDLMRGVAEPVILKLLAERTMYGYEIIRLVNERTNGAFEWKEGTLYPCLHRLEEQGLIESSWQLAGAKPRKYYSITRKGIAAMEEKVREAKEFVGALHLLLGAAN</sequence>
<proteinExistence type="predicted"/>
<comment type="caution">
    <text evidence="2">The sequence shown here is derived from an EMBL/GenBank/DDBJ whole genome shotgun (WGS) entry which is preliminary data.</text>
</comment>
<dbReference type="PANTHER" id="PTHR33169">
    <property type="entry name" value="PADR-FAMILY TRANSCRIPTIONAL REGULATOR"/>
    <property type="match status" value="1"/>
</dbReference>
<dbReference type="Gene3D" id="1.10.10.10">
    <property type="entry name" value="Winged helix-like DNA-binding domain superfamily/Winged helix DNA-binding domain"/>
    <property type="match status" value="1"/>
</dbReference>
<gene>
    <name evidence="2" type="ORF">FYJ85_06885</name>
</gene>
<accession>A0A844G2W1</accession>
<evidence type="ECO:0000313" key="3">
    <source>
        <dbReference type="Proteomes" id="UP000435649"/>
    </source>
</evidence>
<dbReference type="InterPro" id="IPR052509">
    <property type="entry name" value="Metal_resp_DNA-bind_regulator"/>
</dbReference>